<dbReference type="InterPro" id="IPR052556">
    <property type="entry name" value="PolySynth_Transporter"/>
</dbReference>
<dbReference type="RefSeq" id="WP_343749818.1">
    <property type="nucleotide sequence ID" value="NZ_BAAACJ010000005.1"/>
</dbReference>
<evidence type="ECO:0000256" key="4">
    <source>
        <dbReference type="ARBA" id="ARBA00023136"/>
    </source>
</evidence>
<feature type="transmembrane region" description="Helical" evidence="5">
    <location>
        <begin position="12"/>
        <end position="30"/>
    </location>
</feature>
<dbReference type="Pfam" id="PF01943">
    <property type="entry name" value="Polysacc_synt"/>
    <property type="match status" value="1"/>
</dbReference>
<dbReference type="EMBL" id="JAUSWN010000010">
    <property type="protein sequence ID" value="MDQ0479631.1"/>
    <property type="molecule type" value="Genomic_DNA"/>
</dbReference>
<sequence length="430" mass="48791">MSQYKKNILNNFMANIFNMVLAFVISILIARKLGPTGRGYLAFFMLIADLVASYGHLGIINATNYFETRMGFKKEKIYNINLTYNILICIIMAVVFSVLYTNGIAFKNYDVPLFSAFIAYTILILLRSFLNTIYIGDERIKSMNMFTVVTATISSVIVLLNITHLTLFMYVGIKVIEVGINVLLLLFNSKYKYKPDLDLKIIKEEIKYGINPLLASLSIYLNYKIDKFLIKFLNGITELGLYSNAVTLSELVLIIPQAIANPITAKLYNLSLESEERKETILKTLRYGFTACVMLTVIGMCCIPLIPVVYGTKYIPSKLMTFILFLSIPFVSIGKITTPYFYSSGNVKIITKFSVISLIVNTVLNFILIPRMGGNGAAIASTISYTIYGVQYIRYFKKEFNVKTKELLFINKSEMLVLIEQIKNKIKRFT</sequence>
<dbReference type="PANTHER" id="PTHR43424:SF1">
    <property type="entry name" value="LOCUS PUTATIVE PROTEIN 1-RELATED"/>
    <property type="match status" value="1"/>
</dbReference>
<feature type="transmembrane region" description="Helical" evidence="5">
    <location>
        <begin position="142"/>
        <end position="162"/>
    </location>
</feature>
<evidence type="ECO:0000256" key="2">
    <source>
        <dbReference type="ARBA" id="ARBA00022692"/>
    </source>
</evidence>
<feature type="transmembrane region" description="Helical" evidence="5">
    <location>
        <begin position="375"/>
        <end position="395"/>
    </location>
</feature>
<evidence type="ECO:0000313" key="7">
    <source>
        <dbReference type="Proteomes" id="UP001224418"/>
    </source>
</evidence>
<feature type="transmembrane region" description="Helical" evidence="5">
    <location>
        <begin position="168"/>
        <end position="187"/>
    </location>
</feature>
<keyword evidence="4 5" id="KW-0472">Membrane</keyword>
<comment type="caution">
    <text evidence="6">The sequence shown here is derived from an EMBL/GenBank/DDBJ whole genome shotgun (WGS) entry which is preliminary data.</text>
</comment>
<name>A0ABU0JRA8_HATLI</name>
<feature type="transmembrane region" description="Helical" evidence="5">
    <location>
        <begin position="78"/>
        <end position="99"/>
    </location>
</feature>
<evidence type="ECO:0000256" key="5">
    <source>
        <dbReference type="SAM" id="Phobius"/>
    </source>
</evidence>
<reference evidence="6 7" key="1">
    <citation type="submission" date="2023-07" db="EMBL/GenBank/DDBJ databases">
        <title>Genomic Encyclopedia of Type Strains, Phase IV (KMG-IV): sequencing the most valuable type-strain genomes for metagenomic binning, comparative biology and taxonomic classification.</title>
        <authorList>
            <person name="Goeker M."/>
        </authorList>
    </citation>
    <scope>NUCLEOTIDE SEQUENCE [LARGE SCALE GENOMIC DNA]</scope>
    <source>
        <strain evidence="6 7">DSM 1400</strain>
    </source>
</reference>
<keyword evidence="7" id="KW-1185">Reference proteome</keyword>
<organism evidence="6 7">
    <name type="scientific">Hathewaya limosa</name>
    <name type="common">Clostridium limosum</name>
    <dbReference type="NCBI Taxonomy" id="1536"/>
    <lineage>
        <taxon>Bacteria</taxon>
        <taxon>Bacillati</taxon>
        <taxon>Bacillota</taxon>
        <taxon>Clostridia</taxon>
        <taxon>Eubacteriales</taxon>
        <taxon>Clostridiaceae</taxon>
        <taxon>Hathewaya</taxon>
    </lineage>
</organism>
<protein>
    <submittedName>
        <fullName evidence="6">O-antigen/teichoic acid export membrane protein</fullName>
    </submittedName>
</protein>
<feature type="transmembrane region" description="Helical" evidence="5">
    <location>
        <begin position="322"/>
        <end position="342"/>
    </location>
</feature>
<gene>
    <name evidence="6" type="ORF">QOZ93_001372</name>
</gene>
<feature type="transmembrane region" description="Helical" evidence="5">
    <location>
        <begin position="349"/>
        <end position="369"/>
    </location>
</feature>
<evidence type="ECO:0000313" key="6">
    <source>
        <dbReference type="EMBL" id="MDQ0479631.1"/>
    </source>
</evidence>
<keyword evidence="2 5" id="KW-0812">Transmembrane</keyword>
<accession>A0ABU0JRA8</accession>
<dbReference type="InterPro" id="IPR002797">
    <property type="entry name" value="Polysacc_synth"/>
</dbReference>
<feature type="transmembrane region" description="Helical" evidence="5">
    <location>
        <begin position="42"/>
        <end position="66"/>
    </location>
</feature>
<feature type="transmembrane region" description="Helical" evidence="5">
    <location>
        <begin position="111"/>
        <end position="130"/>
    </location>
</feature>
<evidence type="ECO:0000256" key="3">
    <source>
        <dbReference type="ARBA" id="ARBA00022989"/>
    </source>
</evidence>
<dbReference type="Proteomes" id="UP001224418">
    <property type="component" value="Unassembled WGS sequence"/>
</dbReference>
<feature type="transmembrane region" description="Helical" evidence="5">
    <location>
        <begin position="287"/>
        <end position="310"/>
    </location>
</feature>
<evidence type="ECO:0000256" key="1">
    <source>
        <dbReference type="ARBA" id="ARBA00004141"/>
    </source>
</evidence>
<dbReference type="CDD" id="cd13128">
    <property type="entry name" value="MATE_Wzx_like"/>
    <property type="match status" value="1"/>
</dbReference>
<proteinExistence type="predicted"/>
<keyword evidence="3 5" id="KW-1133">Transmembrane helix</keyword>
<dbReference type="PANTHER" id="PTHR43424">
    <property type="entry name" value="LOCUS PUTATIVE PROTEIN 1-RELATED"/>
    <property type="match status" value="1"/>
</dbReference>
<comment type="subcellular location">
    <subcellularLocation>
        <location evidence="1">Membrane</location>
        <topology evidence="1">Multi-pass membrane protein</topology>
    </subcellularLocation>
</comment>